<dbReference type="InterPro" id="IPR036250">
    <property type="entry name" value="AcylCo_DH-like_C"/>
</dbReference>
<dbReference type="SUPFAM" id="SSF56645">
    <property type="entry name" value="Acyl-CoA dehydrogenase NM domain-like"/>
    <property type="match status" value="1"/>
</dbReference>
<dbReference type="Pfam" id="PF00441">
    <property type="entry name" value="Acyl-CoA_dh_1"/>
    <property type="match status" value="1"/>
</dbReference>
<evidence type="ECO:0000259" key="6">
    <source>
        <dbReference type="Pfam" id="PF02770"/>
    </source>
</evidence>
<organism evidence="8 9">
    <name type="scientific">Polaromonas aquatica</name>
    <dbReference type="NCBI Taxonomy" id="332657"/>
    <lineage>
        <taxon>Bacteria</taxon>
        <taxon>Pseudomonadati</taxon>
        <taxon>Pseudomonadota</taxon>
        <taxon>Betaproteobacteria</taxon>
        <taxon>Burkholderiales</taxon>
        <taxon>Comamonadaceae</taxon>
        <taxon>Polaromonas</taxon>
    </lineage>
</organism>
<gene>
    <name evidence="8" type="ORF">ACFQND_06215</name>
</gene>
<dbReference type="PANTHER" id="PTHR43884:SF12">
    <property type="entry name" value="ISOVALERYL-COA DEHYDROGENASE, MITOCHONDRIAL-RELATED"/>
    <property type="match status" value="1"/>
</dbReference>
<keyword evidence="9" id="KW-1185">Reference proteome</keyword>
<reference evidence="9" key="1">
    <citation type="journal article" date="2019" name="Int. J. Syst. Evol. Microbiol.">
        <title>The Global Catalogue of Microorganisms (GCM) 10K type strain sequencing project: providing services to taxonomists for standard genome sequencing and annotation.</title>
        <authorList>
            <consortium name="The Broad Institute Genomics Platform"/>
            <consortium name="The Broad Institute Genome Sequencing Center for Infectious Disease"/>
            <person name="Wu L."/>
            <person name="Ma J."/>
        </authorList>
    </citation>
    <scope>NUCLEOTIDE SEQUENCE [LARGE SCALE GENOMIC DNA]</scope>
    <source>
        <strain evidence="9">CCUG 39402</strain>
    </source>
</reference>
<evidence type="ECO:0000256" key="2">
    <source>
        <dbReference type="ARBA" id="ARBA00009347"/>
    </source>
</evidence>
<dbReference type="InterPro" id="IPR006091">
    <property type="entry name" value="Acyl-CoA_Oxase/DH_mid-dom"/>
</dbReference>
<dbReference type="EC" id="1.-.-.-" evidence="8"/>
<dbReference type="SUPFAM" id="SSF47203">
    <property type="entry name" value="Acyl-CoA dehydrogenase C-terminal domain-like"/>
    <property type="match status" value="1"/>
</dbReference>
<dbReference type="GO" id="GO:0016491">
    <property type="term" value="F:oxidoreductase activity"/>
    <property type="evidence" value="ECO:0007669"/>
    <property type="project" value="UniProtKB-KW"/>
</dbReference>
<dbReference type="InterPro" id="IPR009075">
    <property type="entry name" value="AcylCo_DH/oxidase_C"/>
</dbReference>
<evidence type="ECO:0000259" key="5">
    <source>
        <dbReference type="Pfam" id="PF00441"/>
    </source>
</evidence>
<protein>
    <submittedName>
        <fullName evidence="8">Acyl-CoA dehydrogenase family protein</fullName>
        <ecNumber evidence="8">1.-.-.-</ecNumber>
    </submittedName>
</protein>
<dbReference type="InterPro" id="IPR046373">
    <property type="entry name" value="Acyl-CoA_Oxase/DH_mid-dom_sf"/>
</dbReference>
<dbReference type="CDD" id="cd00567">
    <property type="entry name" value="ACAD"/>
    <property type="match status" value="1"/>
</dbReference>
<dbReference type="PANTHER" id="PTHR43884">
    <property type="entry name" value="ACYL-COA DEHYDROGENASE"/>
    <property type="match status" value="1"/>
</dbReference>
<feature type="domain" description="Acyl-CoA dehydrogenase/oxidase C-terminal" evidence="5">
    <location>
        <begin position="233"/>
        <end position="366"/>
    </location>
</feature>
<dbReference type="Gene3D" id="2.40.110.10">
    <property type="entry name" value="Butyryl-CoA Dehydrogenase, subunit A, domain 2"/>
    <property type="match status" value="1"/>
</dbReference>
<evidence type="ECO:0000256" key="1">
    <source>
        <dbReference type="ARBA" id="ARBA00001974"/>
    </source>
</evidence>
<keyword evidence="8" id="KW-0560">Oxidoreductase</keyword>
<name>A0ABW1TVQ2_9BURK</name>
<dbReference type="RefSeq" id="WP_371437645.1">
    <property type="nucleotide sequence ID" value="NZ_JBHSRS010000014.1"/>
</dbReference>
<evidence type="ECO:0000256" key="3">
    <source>
        <dbReference type="ARBA" id="ARBA00022630"/>
    </source>
</evidence>
<evidence type="ECO:0000313" key="8">
    <source>
        <dbReference type="EMBL" id="MFC6280823.1"/>
    </source>
</evidence>
<dbReference type="Pfam" id="PF02770">
    <property type="entry name" value="Acyl-CoA_dh_M"/>
    <property type="match status" value="1"/>
</dbReference>
<feature type="domain" description="Acyl-CoA oxidase/dehydrogenase middle" evidence="6">
    <location>
        <begin position="123"/>
        <end position="219"/>
    </location>
</feature>
<keyword evidence="4" id="KW-0274">FAD</keyword>
<dbReference type="InterPro" id="IPR013786">
    <property type="entry name" value="AcylCoA_DH/ox_N"/>
</dbReference>
<dbReference type="Pfam" id="PF02771">
    <property type="entry name" value="Acyl-CoA_dh_N"/>
    <property type="match status" value="1"/>
</dbReference>
<comment type="cofactor">
    <cofactor evidence="1">
        <name>FAD</name>
        <dbReference type="ChEBI" id="CHEBI:57692"/>
    </cofactor>
</comment>
<sequence length="388" mass="42889">MNFDISEDQLAIRNAISEVCNDFDDDYWLRKDREGGFPEDFYSAIAKAGWLGIAMPTEYGGAGLGISEACVMMEAVSGSGAGLSGASAIHMNVFGLHPVVMHGNEEQKARWLPPIIKGEVKACFGVTEPNTGLNTLKLKTMAVRKGDKYIVNGQKIWISTAQVAHKILLLARTTPIEEVKSPTHGLSLFYTDLDRAKIEIREIEKLGRKAVDSNQLFIDGLEIPVEDRIGEEGRGFEYILHGLNPERVLLAAEATGLGRVALKRAARYAGERIVFDRPIGKNQGIQHPLAERWVDLEAGTLLYQRAAWLYDQGRPCGAEANAAKFFCAEAGYRSCETAVLTHGGMGYAKEYHVERYFRESMLPRIAPVSPQLILSFIAEKVLQLPKSY</sequence>
<keyword evidence="3" id="KW-0285">Flavoprotein</keyword>
<accession>A0ABW1TVQ2</accession>
<comment type="similarity">
    <text evidence="2">Belongs to the acyl-CoA dehydrogenase family.</text>
</comment>
<dbReference type="InterPro" id="IPR037069">
    <property type="entry name" value="AcylCoA_DH/ox_N_sf"/>
</dbReference>
<evidence type="ECO:0000256" key="4">
    <source>
        <dbReference type="ARBA" id="ARBA00022827"/>
    </source>
</evidence>
<proteinExistence type="inferred from homology"/>
<dbReference type="EMBL" id="JBHSRS010000014">
    <property type="protein sequence ID" value="MFC6280823.1"/>
    <property type="molecule type" value="Genomic_DNA"/>
</dbReference>
<dbReference type="Gene3D" id="1.20.140.10">
    <property type="entry name" value="Butyryl-CoA Dehydrogenase, subunit A, domain 3"/>
    <property type="match status" value="1"/>
</dbReference>
<evidence type="ECO:0000259" key="7">
    <source>
        <dbReference type="Pfam" id="PF02771"/>
    </source>
</evidence>
<dbReference type="InterPro" id="IPR009100">
    <property type="entry name" value="AcylCoA_DH/oxidase_NM_dom_sf"/>
</dbReference>
<dbReference type="Proteomes" id="UP001596270">
    <property type="component" value="Unassembled WGS sequence"/>
</dbReference>
<comment type="caution">
    <text evidence="8">The sequence shown here is derived from an EMBL/GenBank/DDBJ whole genome shotgun (WGS) entry which is preliminary data.</text>
</comment>
<feature type="domain" description="Acyl-CoA dehydrogenase/oxidase N-terminal" evidence="7">
    <location>
        <begin position="6"/>
        <end position="119"/>
    </location>
</feature>
<evidence type="ECO:0000313" key="9">
    <source>
        <dbReference type="Proteomes" id="UP001596270"/>
    </source>
</evidence>
<dbReference type="Gene3D" id="1.10.540.10">
    <property type="entry name" value="Acyl-CoA dehydrogenase/oxidase, N-terminal domain"/>
    <property type="match status" value="1"/>
</dbReference>